<dbReference type="REBASE" id="230127">
    <property type="entry name" value="S.Nba100970I"/>
</dbReference>
<dbReference type="CDD" id="cd17495">
    <property type="entry name" value="RMtype1_S_Cep9333ORF4827P-TRD2-CR2_like"/>
    <property type="match status" value="1"/>
</dbReference>
<dbReference type="InterPro" id="IPR041633">
    <property type="entry name" value="Polbeta"/>
</dbReference>
<evidence type="ECO:0000259" key="5">
    <source>
        <dbReference type="Pfam" id="PF18765"/>
    </source>
</evidence>
<keyword evidence="3" id="KW-0238">DNA-binding</keyword>
<evidence type="ECO:0000256" key="2">
    <source>
        <dbReference type="ARBA" id="ARBA00022747"/>
    </source>
</evidence>
<dbReference type="InterPro" id="IPR000055">
    <property type="entry name" value="Restrct_endonuc_typeI_TRD"/>
</dbReference>
<dbReference type="Pfam" id="PF01420">
    <property type="entry name" value="Methylase_S"/>
    <property type="match status" value="2"/>
</dbReference>
<dbReference type="SUPFAM" id="SSF81301">
    <property type="entry name" value="Nucleotidyltransferase"/>
    <property type="match status" value="1"/>
</dbReference>
<feature type="domain" description="Type I restriction modification DNA specificity" evidence="4">
    <location>
        <begin position="304"/>
        <end position="433"/>
    </location>
</feature>
<accession>A0A2I7N7C0</accession>
<comment type="similarity">
    <text evidence="1">Belongs to the type-I restriction system S methylase family.</text>
</comment>
<keyword evidence="6" id="KW-0378">Hydrolase</keyword>
<dbReference type="KEGG" id="nba:CUN60_08615"/>
<dbReference type="AlphaFoldDB" id="A0A2I7N7C0"/>
<dbReference type="PANTHER" id="PTHR30408:SF12">
    <property type="entry name" value="TYPE I RESTRICTION ENZYME MJAVIII SPECIFICITY SUBUNIT"/>
    <property type="match status" value="1"/>
</dbReference>
<gene>
    <name evidence="6" type="ORF">CUN60_08615</name>
</gene>
<sequence>MIDITPADQEIVTAILKKYVPHAEVRVFGSRHKWTAKPYSDLDLAIVADAKLDKQLIYDLEEAFEESELSFRVDVIDWFAISDEFRAIIEQGYTVIQEKTRTLPAGWVVKKLGDVIQMTTGKLNANKAEEHGIYPFFTCAPQPYKINKFAFDCDAVLLAGNNANGTFHVNRYNGKFNAYQRTYVITALEYSSIDFIYYKLKNIISDFVGTSQGSATKFLTKPLIENTIIELPPLDKQKEIAAILSSLDDKIERNQQINKKLEEMAQAIFKEWFIDFNFPDENGNPYRDSGGAMTDSELGLIPASWSVGKLGEEFNITMGQSPVGSSYNESKEGMIFFQGRTDFGTRFPSIRLFTTEPKRIAKKFDILLSVRAPVGDINIALQDCCIGRGLAAINAENKSYCYYKLQFLQQQFNIYNGTGTVFGAINKDQLHGLSVVIAAQNVVRNFEDVVSKIDEKIYHNHLEILNLQNTRDTLLPKLISGELIL</sequence>
<protein>
    <submittedName>
        <fullName evidence="6">Restriction endonuclease subunit S</fullName>
    </submittedName>
</protein>
<dbReference type="InterPro" id="IPR043519">
    <property type="entry name" value="NT_sf"/>
</dbReference>
<evidence type="ECO:0000256" key="1">
    <source>
        <dbReference type="ARBA" id="ARBA00010923"/>
    </source>
</evidence>
<organism evidence="6 7">
    <name type="scientific">Aquella oligotrophica</name>
    <dbReference type="NCBI Taxonomy" id="2067065"/>
    <lineage>
        <taxon>Bacteria</taxon>
        <taxon>Pseudomonadati</taxon>
        <taxon>Pseudomonadota</taxon>
        <taxon>Betaproteobacteria</taxon>
        <taxon>Neisseriales</taxon>
        <taxon>Neisseriaceae</taxon>
        <taxon>Aquella</taxon>
    </lineage>
</organism>
<dbReference type="CDD" id="cd05403">
    <property type="entry name" value="NT_KNTase_like"/>
    <property type="match status" value="1"/>
</dbReference>
<dbReference type="OrthoDB" id="9798929at2"/>
<evidence type="ECO:0000313" key="6">
    <source>
        <dbReference type="EMBL" id="AUR52354.1"/>
    </source>
</evidence>
<dbReference type="GO" id="GO:0003677">
    <property type="term" value="F:DNA binding"/>
    <property type="evidence" value="ECO:0007669"/>
    <property type="project" value="UniProtKB-KW"/>
</dbReference>
<keyword evidence="6" id="KW-0255">Endonuclease</keyword>
<keyword evidence="7" id="KW-1185">Reference proteome</keyword>
<proteinExistence type="inferred from homology"/>
<reference evidence="7" key="1">
    <citation type="submission" date="2017-11" db="EMBL/GenBank/DDBJ databases">
        <authorList>
            <person name="Chan K.G."/>
            <person name="Lee L.S."/>
        </authorList>
    </citation>
    <scope>NUCLEOTIDE SEQUENCE [LARGE SCALE GENOMIC DNA]</scope>
    <source>
        <strain evidence="7">DSM 100970</strain>
    </source>
</reference>
<dbReference type="PANTHER" id="PTHR30408">
    <property type="entry name" value="TYPE-1 RESTRICTION ENZYME ECOKI SPECIFICITY PROTEIN"/>
    <property type="match status" value="1"/>
</dbReference>
<name>A0A2I7N7C0_9NEIS</name>
<dbReference type="Gene3D" id="3.30.460.10">
    <property type="entry name" value="Beta Polymerase, domain 2"/>
    <property type="match status" value="1"/>
</dbReference>
<feature type="domain" description="Polymerase beta nucleotidyltransferase" evidence="5">
    <location>
        <begin position="13"/>
        <end position="96"/>
    </location>
</feature>
<feature type="domain" description="Type I restriction modification DNA specificity" evidence="4">
    <location>
        <begin position="104"/>
        <end position="263"/>
    </location>
</feature>
<dbReference type="Gene3D" id="1.10.287.1120">
    <property type="entry name" value="Bipartite methylase S protein"/>
    <property type="match status" value="1"/>
</dbReference>
<evidence type="ECO:0000313" key="7">
    <source>
        <dbReference type="Proteomes" id="UP000236655"/>
    </source>
</evidence>
<keyword evidence="2" id="KW-0680">Restriction system</keyword>
<dbReference type="SUPFAM" id="SSF116734">
    <property type="entry name" value="DNA methylase specificity domain"/>
    <property type="match status" value="2"/>
</dbReference>
<evidence type="ECO:0000256" key="3">
    <source>
        <dbReference type="ARBA" id="ARBA00023125"/>
    </source>
</evidence>
<dbReference type="GO" id="GO:0009307">
    <property type="term" value="P:DNA restriction-modification system"/>
    <property type="evidence" value="ECO:0007669"/>
    <property type="project" value="UniProtKB-KW"/>
</dbReference>
<keyword evidence="6" id="KW-0540">Nuclease</keyword>
<dbReference type="InterPro" id="IPR044946">
    <property type="entry name" value="Restrct_endonuc_typeI_TRD_sf"/>
</dbReference>
<dbReference type="Proteomes" id="UP000236655">
    <property type="component" value="Chromosome"/>
</dbReference>
<dbReference type="RefSeq" id="WP_102951647.1">
    <property type="nucleotide sequence ID" value="NZ_CP024847.1"/>
</dbReference>
<dbReference type="GO" id="GO:0004519">
    <property type="term" value="F:endonuclease activity"/>
    <property type="evidence" value="ECO:0007669"/>
    <property type="project" value="UniProtKB-KW"/>
</dbReference>
<dbReference type="EMBL" id="CP024847">
    <property type="protein sequence ID" value="AUR52354.1"/>
    <property type="molecule type" value="Genomic_DNA"/>
</dbReference>
<dbReference type="Gene3D" id="3.90.220.20">
    <property type="entry name" value="DNA methylase specificity domains"/>
    <property type="match status" value="2"/>
</dbReference>
<dbReference type="Pfam" id="PF18765">
    <property type="entry name" value="Polbeta"/>
    <property type="match status" value="1"/>
</dbReference>
<evidence type="ECO:0000259" key="4">
    <source>
        <dbReference type="Pfam" id="PF01420"/>
    </source>
</evidence>
<dbReference type="InterPro" id="IPR052021">
    <property type="entry name" value="Type-I_RS_S_subunit"/>
</dbReference>